<dbReference type="RefSeq" id="WP_115002617.1">
    <property type="nucleotide sequence ID" value="NZ_UGHS01000001.1"/>
</dbReference>
<name>A0A377IX09_9PAST</name>
<sequence>MNSLMLNASACELFEIPFYQFAQLKKYCPADIPRIKADYKSHWERWKAINLAVSQLLGVPFAKPHIESWTNGWQVRAHFFAYFKYEYNQHSAAIFSVLLNRRRLRVCLDWHCYRADRSQINLNQYNQWWDELDFKRFGDFAVWRGDADEYGDFPILSNFSPALPELRDAQDYWCIGRTLEKPALADADPVAFIVDTIRALEPLYQRAHQI</sequence>
<dbReference type="Pfam" id="PF10786">
    <property type="entry name" value="HI_0552"/>
    <property type="match status" value="1"/>
</dbReference>
<dbReference type="EMBL" id="UGHS01000001">
    <property type="protein sequence ID" value="STO92498.1"/>
    <property type="molecule type" value="Genomic_DNA"/>
</dbReference>
<proteinExistence type="predicted"/>
<keyword evidence="2" id="KW-1185">Reference proteome</keyword>
<accession>A0A377IX09</accession>
<dbReference type="Proteomes" id="UP000255264">
    <property type="component" value="Unassembled WGS sequence"/>
</dbReference>
<dbReference type="AlphaFoldDB" id="A0A377IX09"/>
<dbReference type="OrthoDB" id="2360289at2"/>
<dbReference type="InterPro" id="IPR019722">
    <property type="entry name" value="HI_0552_fam"/>
</dbReference>
<evidence type="ECO:0000313" key="2">
    <source>
        <dbReference type="Proteomes" id="UP000255264"/>
    </source>
</evidence>
<organism evidence="1 2">
    <name type="scientific">Haemophilus pittmaniae</name>
    <dbReference type="NCBI Taxonomy" id="249188"/>
    <lineage>
        <taxon>Bacteria</taxon>
        <taxon>Pseudomonadati</taxon>
        <taxon>Pseudomonadota</taxon>
        <taxon>Gammaproteobacteria</taxon>
        <taxon>Pasteurellales</taxon>
        <taxon>Pasteurellaceae</taxon>
        <taxon>Haemophilus</taxon>
    </lineage>
</organism>
<evidence type="ECO:0000313" key="1">
    <source>
        <dbReference type="EMBL" id="STO92498.1"/>
    </source>
</evidence>
<gene>
    <name evidence="1" type="ORF">NCTC13335_00325</name>
</gene>
<reference evidence="1 2" key="1">
    <citation type="submission" date="2018-06" db="EMBL/GenBank/DDBJ databases">
        <authorList>
            <consortium name="Pathogen Informatics"/>
            <person name="Doyle S."/>
        </authorList>
    </citation>
    <scope>NUCLEOTIDE SEQUENCE [LARGE SCALE GENOMIC DNA]</scope>
    <source>
        <strain evidence="1 2">NCTC13335</strain>
    </source>
</reference>
<protein>
    <submittedName>
        <fullName evidence="1">Glucose-6-phosphate 1-dehydrogenase</fullName>
    </submittedName>
</protein>